<feature type="transmembrane region" description="Helical" evidence="6">
    <location>
        <begin position="84"/>
        <end position="103"/>
    </location>
</feature>
<keyword evidence="3 6" id="KW-0812">Transmembrane</keyword>
<comment type="subcellular location">
    <subcellularLocation>
        <location evidence="1">Membrane</location>
        <topology evidence="1">Multi-pass membrane protein</topology>
    </subcellularLocation>
</comment>
<feature type="transmembrane region" description="Helical" evidence="6">
    <location>
        <begin position="51"/>
        <end position="72"/>
    </location>
</feature>
<evidence type="ECO:0000313" key="7">
    <source>
        <dbReference type="EMBL" id="KAL3648746.1"/>
    </source>
</evidence>
<dbReference type="EMBL" id="JAVIJP010000007">
    <property type="protein sequence ID" value="KAL3648746.1"/>
    <property type="molecule type" value="Genomic_DNA"/>
</dbReference>
<dbReference type="Proteomes" id="UP001632038">
    <property type="component" value="Unassembled WGS sequence"/>
</dbReference>
<evidence type="ECO:0000313" key="8">
    <source>
        <dbReference type="Proteomes" id="UP001632038"/>
    </source>
</evidence>
<evidence type="ECO:0000256" key="1">
    <source>
        <dbReference type="ARBA" id="ARBA00004141"/>
    </source>
</evidence>
<protein>
    <recommendedName>
        <fullName evidence="9">Transmembrane protein</fullName>
    </recommendedName>
</protein>
<dbReference type="PANTHER" id="PTHR47830:SF2">
    <property type="entry name" value="PROTEIN, PUTATIVE-RELATED"/>
    <property type="match status" value="1"/>
</dbReference>
<feature type="transmembrane region" description="Helical" evidence="6">
    <location>
        <begin position="230"/>
        <end position="254"/>
    </location>
</feature>
<evidence type="ECO:0000256" key="5">
    <source>
        <dbReference type="ARBA" id="ARBA00023136"/>
    </source>
</evidence>
<evidence type="ECO:0000256" key="4">
    <source>
        <dbReference type="ARBA" id="ARBA00022989"/>
    </source>
</evidence>
<evidence type="ECO:0000256" key="3">
    <source>
        <dbReference type="ARBA" id="ARBA00022692"/>
    </source>
</evidence>
<keyword evidence="5 6" id="KW-0472">Membrane</keyword>
<feature type="transmembrane region" description="Helical" evidence="6">
    <location>
        <begin position="142"/>
        <end position="161"/>
    </location>
</feature>
<keyword evidence="4 6" id="KW-1133">Transmembrane helix</keyword>
<feature type="transmembrane region" description="Helical" evidence="6">
    <location>
        <begin position="115"/>
        <end position="136"/>
    </location>
</feature>
<keyword evidence="8" id="KW-1185">Reference proteome</keyword>
<evidence type="ECO:0000256" key="2">
    <source>
        <dbReference type="ARBA" id="ARBA00006948"/>
    </source>
</evidence>
<name>A0ABD3E6Q0_9LAMI</name>
<dbReference type="GO" id="GO:0016020">
    <property type="term" value="C:membrane"/>
    <property type="evidence" value="ECO:0007669"/>
    <property type="project" value="UniProtKB-SubCell"/>
</dbReference>
<reference evidence="8" key="1">
    <citation type="journal article" date="2024" name="IScience">
        <title>Strigolactones Initiate the Formation of Haustorium-like Structures in Castilleja.</title>
        <authorList>
            <person name="Buerger M."/>
            <person name="Peterson D."/>
            <person name="Chory J."/>
        </authorList>
    </citation>
    <scope>NUCLEOTIDE SEQUENCE [LARGE SCALE GENOMIC DNA]</scope>
</reference>
<evidence type="ECO:0008006" key="9">
    <source>
        <dbReference type="Google" id="ProtNLM"/>
    </source>
</evidence>
<dbReference type="PANTHER" id="PTHR47830">
    <property type="entry name" value="OS11G0534100 PROTEIN"/>
    <property type="match status" value="1"/>
</dbReference>
<dbReference type="Pfam" id="PF04819">
    <property type="entry name" value="DUF716"/>
    <property type="match status" value="1"/>
</dbReference>
<dbReference type="InterPro" id="IPR006904">
    <property type="entry name" value="DUF716"/>
</dbReference>
<comment type="similarity">
    <text evidence="2">Belongs to the TMEM45 family.</text>
</comment>
<gene>
    <name evidence="7" type="ORF">CASFOL_005149</name>
</gene>
<feature type="transmembrane region" description="Helical" evidence="6">
    <location>
        <begin position="168"/>
        <end position="186"/>
    </location>
</feature>
<organism evidence="7 8">
    <name type="scientific">Castilleja foliolosa</name>
    <dbReference type="NCBI Taxonomy" id="1961234"/>
    <lineage>
        <taxon>Eukaryota</taxon>
        <taxon>Viridiplantae</taxon>
        <taxon>Streptophyta</taxon>
        <taxon>Embryophyta</taxon>
        <taxon>Tracheophyta</taxon>
        <taxon>Spermatophyta</taxon>
        <taxon>Magnoliopsida</taxon>
        <taxon>eudicotyledons</taxon>
        <taxon>Gunneridae</taxon>
        <taxon>Pentapetalae</taxon>
        <taxon>asterids</taxon>
        <taxon>lamiids</taxon>
        <taxon>Lamiales</taxon>
        <taxon>Orobanchaceae</taxon>
        <taxon>Pedicularideae</taxon>
        <taxon>Castillejinae</taxon>
        <taxon>Castilleja</taxon>
    </lineage>
</organism>
<sequence length="289" mass="32523">MASLATHFTASLFLCPLGVRRLLCSVSLFLKSPSLYRSRMWYFSEPKWKNFDLIALLVSLPIASLSHIFIFLAFSETPIYRFSFLQQSLVVFLFWALLLFIILKESLDLFSVPDNFAFIFAAIVFMVEFHMCGRGIVGLGGWVYGILGGLDVFCAICCVYLSIKPSAFFAEFLLSSGLVLKGTWVFQVGLSLYTDAFGFKGCHKIYEMMVSKGEADVKCELEDDMWRGMALMSLLFIGHVIVVMITSFVLFGLLNRCKNMRCGETSGHLLAELGSESMLMHSLPELELE</sequence>
<feature type="transmembrane region" description="Helical" evidence="6">
    <location>
        <begin position="6"/>
        <end position="30"/>
    </location>
</feature>
<accession>A0ABD3E6Q0</accession>
<dbReference type="AlphaFoldDB" id="A0ABD3E6Q0"/>
<evidence type="ECO:0000256" key="6">
    <source>
        <dbReference type="SAM" id="Phobius"/>
    </source>
</evidence>
<proteinExistence type="inferred from homology"/>
<comment type="caution">
    <text evidence="7">The sequence shown here is derived from an EMBL/GenBank/DDBJ whole genome shotgun (WGS) entry which is preliminary data.</text>
</comment>